<evidence type="ECO:0000313" key="1">
    <source>
        <dbReference type="EMBL" id="ANU27600.1"/>
    </source>
</evidence>
<dbReference type="EMBL" id="CP016540">
    <property type="protein sequence ID" value="ANU27600.1"/>
    <property type="molecule type" value="Genomic_DNA"/>
</dbReference>
<keyword evidence="2" id="KW-1185">Reference proteome</keyword>
<accession>A0A1B1S337</accession>
<dbReference type="SUPFAM" id="SSF53383">
    <property type="entry name" value="PLP-dependent transferases"/>
    <property type="match status" value="1"/>
</dbReference>
<proteinExistence type="predicted"/>
<dbReference type="InterPro" id="IPR015424">
    <property type="entry name" value="PyrdxlP-dep_Trfase"/>
</dbReference>
<protein>
    <recommendedName>
        <fullName evidence="3">Aminotransferase DegT</fullName>
    </recommendedName>
</protein>
<name>A0A1B1S337_9BACL</name>
<organism evidence="1 2">
    <name type="scientific">Planococcus versutus</name>
    <dbReference type="NCBI Taxonomy" id="1302659"/>
    <lineage>
        <taxon>Bacteria</taxon>
        <taxon>Bacillati</taxon>
        <taxon>Bacillota</taxon>
        <taxon>Bacilli</taxon>
        <taxon>Bacillales</taxon>
        <taxon>Caryophanaceae</taxon>
        <taxon>Planococcus</taxon>
    </lineage>
</organism>
<evidence type="ECO:0008006" key="3">
    <source>
        <dbReference type="Google" id="ProtNLM"/>
    </source>
</evidence>
<dbReference type="STRING" id="1302659.I858_011450"/>
<dbReference type="AlphaFoldDB" id="A0A1B1S337"/>
<dbReference type="OrthoDB" id="8955051at2"/>
<sequence length="320" mass="36849">MKEIGGYFGLGDLVDQPFYKELVALNSGSNALLYLIKARHMTKIHIPWYLCDSVSDLITKSGCQFDYYSVDEQFQPIFDQQLGAGEYVYVVNLYGQITDEKIKALKTRYPQLIMDHSQAFFQRPLEGVDTIYSCRKYFGLPDGAYLATDVQLTESLEQDQSKDRMAHVLGRSESSASDYYAEFRDSNDKLSHVPLRTMSKVTSHLMGAVDTDRAIQKRNENYARLHELLETENPLKLTTPTGPFAYPLLVENGMIIRKKLAEQNIYIPLLWPNVLEDCPQDSIEYHYALNILPLPCDQRYNKEDMDYLVNMLKSQVVYKE</sequence>
<dbReference type="RefSeq" id="WP_049694682.1">
    <property type="nucleotide sequence ID" value="NZ_CP016540.2"/>
</dbReference>
<evidence type="ECO:0000313" key="2">
    <source>
        <dbReference type="Proteomes" id="UP000053354"/>
    </source>
</evidence>
<dbReference type="Proteomes" id="UP000053354">
    <property type="component" value="Chromosome"/>
</dbReference>
<gene>
    <name evidence="1" type="ORF">I858_011450</name>
</gene>
<reference evidence="1" key="1">
    <citation type="submission" date="2016-10" db="EMBL/GenBank/DDBJ databases">
        <authorList>
            <person name="See-Too W.S."/>
        </authorList>
    </citation>
    <scope>NUCLEOTIDE SEQUENCE</scope>
    <source>
        <strain evidence="1">L10.15</strain>
    </source>
</reference>
<dbReference type="KEGG" id="pll:I858_011450"/>